<evidence type="ECO:0000313" key="1">
    <source>
        <dbReference type="EMBL" id="PAX09149.1"/>
    </source>
</evidence>
<evidence type="ECO:0008006" key="3">
    <source>
        <dbReference type="Google" id="ProtNLM"/>
    </source>
</evidence>
<keyword evidence="2" id="KW-1185">Reference proteome</keyword>
<dbReference type="OrthoDB" id="9802153at2"/>
<dbReference type="SUPFAM" id="SSF143880">
    <property type="entry name" value="NE0471 N-terminal domain-like"/>
    <property type="match status" value="1"/>
</dbReference>
<reference evidence="2" key="1">
    <citation type="submission" date="2017-09" db="EMBL/GenBank/DDBJ databases">
        <authorList>
            <person name="Feng G."/>
            <person name="Zhu H."/>
        </authorList>
    </citation>
    <scope>NUCLEOTIDE SEQUENCE [LARGE SCALE GENOMIC DNA]</scope>
    <source>
        <strain evidence="2">1PNM-20</strain>
    </source>
</reference>
<sequence length="77" mass="8629">MEWVDQRAMRVRFVDGVEGVVRFGSGFFRGVFTHLAEPAHFAEARVEMGAITWPGELDLAPDRMHDDIVTHGECVLG</sequence>
<accession>A0A2A2SIU7</accession>
<dbReference type="EMBL" id="NSLI01000002">
    <property type="protein sequence ID" value="PAX09149.1"/>
    <property type="molecule type" value="Genomic_DNA"/>
</dbReference>
<gene>
    <name evidence="1" type="ORF">CKY28_05410</name>
</gene>
<protein>
    <recommendedName>
        <fullName evidence="3">DUF2442 domain-containing protein</fullName>
    </recommendedName>
</protein>
<dbReference type="InterPro" id="IPR018841">
    <property type="entry name" value="DUF2442"/>
</dbReference>
<dbReference type="Gene3D" id="3.30.2020.10">
    <property type="entry name" value="NE0471-like N-terminal domain"/>
    <property type="match status" value="1"/>
</dbReference>
<dbReference type="InterPro" id="IPR036782">
    <property type="entry name" value="NE0471-like_N"/>
</dbReference>
<evidence type="ECO:0000313" key="2">
    <source>
        <dbReference type="Proteomes" id="UP000218151"/>
    </source>
</evidence>
<name>A0A2A2SIU7_9SPHN</name>
<organism evidence="1 2">
    <name type="scientific">Sphingomonas lenta</name>
    <dbReference type="NCBI Taxonomy" id="1141887"/>
    <lineage>
        <taxon>Bacteria</taxon>
        <taxon>Pseudomonadati</taxon>
        <taxon>Pseudomonadota</taxon>
        <taxon>Alphaproteobacteria</taxon>
        <taxon>Sphingomonadales</taxon>
        <taxon>Sphingomonadaceae</taxon>
        <taxon>Sphingomonas</taxon>
    </lineage>
</organism>
<dbReference type="Pfam" id="PF10387">
    <property type="entry name" value="DUF2442"/>
    <property type="match status" value="1"/>
</dbReference>
<comment type="caution">
    <text evidence="1">The sequence shown here is derived from an EMBL/GenBank/DDBJ whole genome shotgun (WGS) entry which is preliminary data.</text>
</comment>
<proteinExistence type="predicted"/>
<dbReference type="AlphaFoldDB" id="A0A2A2SIU7"/>
<dbReference type="Proteomes" id="UP000218151">
    <property type="component" value="Unassembled WGS sequence"/>
</dbReference>